<sequence length="373" mass="41311">MIPSSFKAFYLLPFILLGLVVGISGGWIRLGYPAIPLIEAASQHGLIMTGGFLGTLISLERAMVMAKKTWLLIPFLTGISVFVFLLGLFEVGLLLLTTGSLGLSLIMHLQTLKHPKFHSALLYGGAVSWFIGNFLAWQTGLIAAGSTWWIGFLLFTIVGERLELSQFLPVPSWSQNALKSLLALFTVGLIVPFHAWGNEIMGISALLIAAWLLVFDMAKVASRQAAQFRYIGIGLQVGYLWLGIHGLILMGMENHTLYYDLMLHTFFLGFTFSMIWAHAPIIFPTIFGIRETPYHPVLWITWIGFQLSLFGRIVASILGEYELRKVLGVANGYLILIQLVLMAGIIIGKIRKGGTSSQSGNKIYREGRKKILH</sequence>
<dbReference type="Proteomes" id="UP000199564">
    <property type="component" value="Unassembled WGS sequence"/>
</dbReference>
<feature type="transmembrane region" description="Helical" evidence="1">
    <location>
        <begin position="69"/>
        <end position="86"/>
    </location>
</feature>
<feature type="transmembrane region" description="Helical" evidence="1">
    <location>
        <begin position="146"/>
        <end position="164"/>
    </location>
</feature>
<gene>
    <name evidence="2" type="ORF">SAMN04488519_101278</name>
</gene>
<feature type="transmembrane region" description="Helical" evidence="1">
    <location>
        <begin position="230"/>
        <end position="249"/>
    </location>
</feature>
<proteinExistence type="predicted"/>
<feature type="transmembrane region" description="Helical" evidence="1">
    <location>
        <begin position="34"/>
        <end position="57"/>
    </location>
</feature>
<evidence type="ECO:0008006" key="4">
    <source>
        <dbReference type="Google" id="ProtNLM"/>
    </source>
</evidence>
<dbReference type="AlphaFoldDB" id="A0A1I5AU41"/>
<feature type="transmembrane region" description="Helical" evidence="1">
    <location>
        <begin position="200"/>
        <end position="218"/>
    </location>
</feature>
<dbReference type="RefSeq" id="WP_139217416.1">
    <property type="nucleotide sequence ID" value="NZ_FOVW01000001.1"/>
</dbReference>
<feature type="transmembrane region" description="Helical" evidence="1">
    <location>
        <begin position="9"/>
        <end position="28"/>
    </location>
</feature>
<keyword evidence="1" id="KW-1133">Transmembrane helix</keyword>
<keyword evidence="3" id="KW-1185">Reference proteome</keyword>
<organism evidence="2 3">
    <name type="scientific">Algoriphagus ornithinivorans</name>
    <dbReference type="NCBI Taxonomy" id="226506"/>
    <lineage>
        <taxon>Bacteria</taxon>
        <taxon>Pseudomonadati</taxon>
        <taxon>Bacteroidota</taxon>
        <taxon>Cytophagia</taxon>
        <taxon>Cytophagales</taxon>
        <taxon>Cyclobacteriaceae</taxon>
        <taxon>Algoriphagus</taxon>
    </lineage>
</organism>
<feature type="transmembrane region" description="Helical" evidence="1">
    <location>
        <begin position="261"/>
        <end position="287"/>
    </location>
</feature>
<feature type="transmembrane region" description="Helical" evidence="1">
    <location>
        <begin position="121"/>
        <end position="140"/>
    </location>
</feature>
<evidence type="ECO:0000313" key="3">
    <source>
        <dbReference type="Proteomes" id="UP000199564"/>
    </source>
</evidence>
<keyword evidence="1" id="KW-0472">Membrane</keyword>
<name>A0A1I5AU41_9BACT</name>
<protein>
    <recommendedName>
        <fullName evidence="4">NnrS protein</fullName>
    </recommendedName>
</protein>
<keyword evidence="1" id="KW-0812">Transmembrane</keyword>
<evidence type="ECO:0000256" key="1">
    <source>
        <dbReference type="SAM" id="Phobius"/>
    </source>
</evidence>
<dbReference type="EMBL" id="FOVW01000001">
    <property type="protein sequence ID" value="SFN65957.1"/>
    <property type="molecule type" value="Genomic_DNA"/>
</dbReference>
<dbReference type="STRING" id="226506.SAMN04488519_101278"/>
<reference evidence="3" key="1">
    <citation type="submission" date="2016-10" db="EMBL/GenBank/DDBJ databases">
        <authorList>
            <person name="Varghese N."/>
            <person name="Submissions S."/>
        </authorList>
    </citation>
    <scope>NUCLEOTIDE SEQUENCE [LARGE SCALE GENOMIC DNA]</scope>
    <source>
        <strain evidence="3">DSM 15282</strain>
    </source>
</reference>
<feature type="transmembrane region" description="Helical" evidence="1">
    <location>
        <begin position="299"/>
        <end position="318"/>
    </location>
</feature>
<accession>A0A1I5AU41</accession>
<evidence type="ECO:0000313" key="2">
    <source>
        <dbReference type="EMBL" id="SFN65957.1"/>
    </source>
</evidence>
<feature type="transmembrane region" description="Helical" evidence="1">
    <location>
        <begin position="330"/>
        <end position="348"/>
    </location>
</feature>